<dbReference type="eggNOG" id="COG3572">
    <property type="taxonomic scope" value="Bacteria"/>
</dbReference>
<evidence type="ECO:0000313" key="4">
    <source>
        <dbReference type="Proteomes" id="UP000002588"/>
    </source>
</evidence>
<dbReference type="KEGG" id="azo:azo3312"/>
<protein>
    <submittedName>
        <fullName evidence="3">Conserved hypothetical secreted protein</fullName>
    </submittedName>
</protein>
<gene>
    <name evidence="3" type="ordered locus">azo3312</name>
</gene>
<dbReference type="RefSeq" id="WP_011767035.1">
    <property type="nucleotide sequence ID" value="NC_008702.1"/>
</dbReference>
<evidence type="ECO:0000313" key="3">
    <source>
        <dbReference type="EMBL" id="CAL95928.1"/>
    </source>
</evidence>
<dbReference type="STRING" id="62928.azo3312"/>
<feature type="signal peptide" evidence="1">
    <location>
        <begin position="1"/>
        <end position="33"/>
    </location>
</feature>
<dbReference type="EMBL" id="AM406670">
    <property type="protein sequence ID" value="CAL95928.1"/>
    <property type="molecule type" value="Genomic_DNA"/>
</dbReference>
<dbReference type="InterPro" id="IPR016087">
    <property type="entry name" value="Chalcone_isomerase"/>
</dbReference>
<dbReference type="Pfam" id="PF16036">
    <property type="entry name" value="Chalcone_3"/>
    <property type="match status" value="1"/>
</dbReference>
<accession>A1KAS2</accession>
<dbReference type="Proteomes" id="UP000002588">
    <property type="component" value="Chromosome"/>
</dbReference>
<dbReference type="AlphaFoldDB" id="A1KAS2"/>
<keyword evidence="4" id="KW-1185">Reference proteome</keyword>
<evidence type="ECO:0000259" key="2">
    <source>
        <dbReference type="Pfam" id="PF16036"/>
    </source>
</evidence>
<evidence type="ECO:0000256" key="1">
    <source>
        <dbReference type="SAM" id="SignalP"/>
    </source>
</evidence>
<dbReference type="HOGENOM" id="CLU_102167_1_0_4"/>
<feature type="chain" id="PRO_5002635413" evidence="1">
    <location>
        <begin position="34"/>
        <end position="194"/>
    </location>
</feature>
<reference evidence="3 4" key="1">
    <citation type="journal article" date="2006" name="Nat. Biotechnol.">
        <title>Complete genome of the mutualistic, N2-fixing grass endophyte Azoarcus sp. strain BH72.</title>
        <authorList>
            <person name="Krause A."/>
            <person name="Ramakumar A."/>
            <person name="Bartels D."/>
            <person name="Battistoni F."/>
            <person name="Bekel T."/>
            <person name="Boch J."/>
            <person name="Boehm M."/>
            <person name="Friedrich F."/>
            <person name="Hurek T."/>
            <person name="Krause L."/>
            <person name="Linke B."/>
            <person name="McHardy A.C."/>
            <person name="Sarkar A."/>
            <person name="Schneiker S."/>
            <person name="Syed A.A."/>
            <person name="Thauer R."/>
            <person name="Vorhoelter F.-J."/>
            <person name="Weidner S."/>
            <person name="Puehler A."/>
            <person name="Reinhold-Hurek B."/>
            <person name="Kaiser O."/>
            <person name="Goesmann A."/>
        </authorList>
    </citation>
    <scope>NUCLEOTIDE SEQUENCE [LARGE SCALE GENOMIC DNA]</scope>
    <source>
        <strain evidence="3 4">BH72</strain>
    </source>
</reference>
<feature type="domain" description="Chalcone isomerase" evidence="2">
    <location>
        <begin position="37"/>
        <end position="188"/>
    </location>
</feature>
<sequence>MWPAVRLCLTPTGPLRRALAGIVLAGCAAASLATPGVRLPAAVDALAGGLAPRGQAELRWFGLKLYDAALWTAGPYWMADGPHALEIRYARDIRGSRLVDTSIDEIRRLGHDDERRLGQWRSALAAVLPDVSAGDTLVGLHLPGRGAHFWHGERPLGAITDPALAQAFFAIWLDARSREPALRAQLLGAAPPAR</sequence>
<name>A1KAS2_AZOSB</name>
<keyword evidence="1" id="KW-0732">Signal</keyword>
<proteinExistence type="predicted"/>
<organism evidence="3 4">
    <name type="scientific">Azoarcus sp. (strain BH72)</name>
    <dbReference type="NCBI Taxonomy" id="418699"/>
    <lineage>
        <taxon>Bacteria</taxon>
        <taxon>Pseudomonadati</taxon>
        <taxon>Pseudomonadota</taxon>
        <taxon>Betaproteobacteria</taxon>
        <taxon>Rhodocyclales</taxon>
        <taxon>Zoogloeaceae</taxon>
        <taxon>Azoarcus</taxon>
    </lineage>
</organism>